<dbReference type="Pfam" id="PF18052">
    <property type="entry name" value="Rx_N"/>
    <property type="match status" value="1"/>
</dbReference>
<evidence type="ECO:0000256" key="3">
    <source>
        <dbReference type="ARBA" id="ARBA00022821"/>
    </source>
</evidence>
<organism evidence="8 9">
    <name type="scientific">Acer saccharum</name>
    <name type="common">Sugar maple</name>
    <dbReference type="NCBI Taxonomy" id="4024"/>
    <lineage>
        <taxon>Eukaryota</taxon>
        <taxon>Viridiplantae</taxon>
        <taxon>Streptophyta</taxon>
        <taxon>Embryophyta</taxon>
        <taxon>Tracheophyta</taxon>
        <taxon>Spermatophyta</taxon>
        <taxon>Magnoliopsida</taxon>
        <taxon>eudicotyledons</taxon>
        <taxon>Gunneridae</taxon>
        <taxon>Pentapetalae</taxon>
        <taxon>rosids</taxon>
        <taxon>malvids</taxon>
        <taxon>Sapindales</taxon>
        <taxon>Sapindaceae</taxon>
        <taxon>Hippocastanoideae</taxon>
        <taxon>Acereae</taxon>
        <taxon>Acer</taxon>
    </lineage>
</organism>
<evidence type="ECO:0000259" key="5">
    <source>
        <dbReference type="Pfam" id="PF00931"/>
    </source>
</evidence>
<proteinExistence type="predicted"/>
<dbReference type="InterPro" id="IPR041118">
    <property type="entry name" value="Rx_N"/>
</dbReference>
<evidence type="ECO:0000259" key="7">
    <source>
        <dbReference type="Pfam" id="PF23559"/>
    </source>
</evidence>
<dbReference type="SUPFAM" id="SSF52540">
    <property type="entry name" value="P-loop containing nucleoside triphosphate hydrolases"/>
    <property type="match status" value="1"/>
</dbReference>
<evidence type="ECO:0000259" key="6">
    <source>
        <dbReference type="Pfam" id="PF18052"/>
    </source>
</evidence>
<keyword evidence="9" id="KW-1185">Reference proteome</keyword>
<dbReference type="Proteomes" id="UP001168877">
    <property type="component" value="Unassembled WGS sequence"/>
</dbReference>
<dbReference type="InterPro" id="IPR044974">
    <property type="entry name" value="Disease_R_plants"/>
</dbReference>
<feature type="domain" description="Disease resistance protein winged helix" evidence="7">
    <location>
        <begin position="384"/>
        <end position="452"/>
    </location>
</feature>
<feature type="compositionally biased region" description="Basic and acidic residues" evidence="4">
    <location>
        <begin position="155"/>
        <end position="167"/>
    </location>
</feature>
<dbReference type="Gene3D" id="1.20.5.4130">
    <property type="match status" value="1"/>
</dbReference>
<dbReference type="Pfam" id="PF00931">
    <property type="entry name" value="NB-ARC"/>
    <property type="match status" value="2"/>
</dbReference>
<accession>A0AA39WA71</accession>
<dbReference type="InterPro" id="IPR036388">
    <property type="entry name" value="WH-like_DNA-bd_sf"/>
</dbReference>
<comment type="caution">
    <text evidence="8">The sequence shown here is derived from an EMBL/GenBank/DDBJ whole genome shotgun (WGS) entry which is preliminary data.</text>
</comment>
<reference evidence="8" key="2">
    <citation type="submission" date="2023-06" db="EMBL/GenBank/DDBJ databases">
        <authorList>
            <person name="Swenson N.G."/>
            <person name="Wegrzyn J.L."/>
            <person name="Mcevoy S.L."/>
        </authorList>
    </citation>
    <scope>NUCLEOTIDE SEQUENCE</scope>
    <source>
        <strain evidence="8">NS2018</strain>
        <tissue evidence="8">Leaf</tissue>
    </source>
</reference>
<evidence type="ECO:0000313" key="8">
    <source>
        <dbReference type="EMBL" id="KAK0607946.1"/>
    </source>
</evidence>
<dbReference type="AlphaFoldDB" id="A0AA39WA71"/>
<feature type="domain" description="Disease resistance N-terminal" evidence="6">
    <location>
        <begin position="8"/>
        <end position="102"/>
    </location>
</feature>
<dbReference type="GO" id="GO:0043531">
    <property type="term" value="F:ADP binding"/>
    <property type="evidence" value="ECO:0007669"/>
    <property type="project" value="InterPro"/>
</dbReference>
<dbReference type="Pfam" id="PF23559">
    <property type="entry name" value="WHD_DRP"/>
    <property type="match status" value="1"/>
</dbReference>
<dbReference type="PANTHER" id="PTHR23155">
    <property type="entry name" value="DISEASE RESISTANCE PROTEIN RP"/>
    <property type="match status" value="1"/>
</dbReference>
<protein>
    <recommendedName>
        <fullName evidence="10">Disease resistance RPP13-like protein 1</fullName>
    </recommendedName>
</protein>
<dbReference type="InterPro" id="IPR058922">
    <property type="entry name" value="WHD_DRP"/>
</dbReference>
<evidence type="ECO:0000256" key="2">
    <source>
        <dbReference type="ARBA" id="ARBA00022741"/>
    </source>
</evidence>
<dbReference type="Gene3D" id="3.40.50.300">
    <property type="entry name" value="P-loop containing nucleotide triphosphate hydrolases"/>
    <property type="match status" value="2"/>
</dbReference>
<keyword evidence="1" id="KW-0677">Repeat</keyword>
<dbReference type="FunFam" id="1.10.10.10:FF:000322">
    <property type="entry name" value="Probable disease resistance protein At1g63360"/>
    <property type="match status" value="1"/>
</dbReference>
<feature type="domain" description="NB-ARC" evidence="5">
    <location>
        <begin position="182"/>
        <end position="228"/>
    </location>
</feature>
<evidence type="ECO:0000256" key="1">
    <source>
        <dbReference type="ARBA" id="ARBA00022737"/>
    </source>
</evidence>
<name>A0AA39WA71_ACESA</name>
<sequence>MSFIGEAFLTAAIQGLFSKLDSPELLQLLDQDERIQADLQKLQTTLRMISAVLDDAEEKQITNRFVRAWLDELKCLAYDVDDILDEFATEALRRKLLAETQADSSEVRKLISTCCTRFSPPTIKFNVMMRSKIEKINARLQFILEQKNGLELKENSAGRSSKVRERPTSSSVVDKTPVYGRDRDKEAIIELLLKIESSDGEVSVIPIIGMGGVGKTTLAQLVYNDDRVQVVTGDDDLNMLQVKLKQELSMKKFFLVLDDLWNENYDEWTSLCCPLDAGSPGSKIIVTTRNRSVSSIVGTLPTYPLKVLSDDACLCLFTQHSLGARAKTLGGLLRGKNNLNDWEDVLNCKIWDIPEERNGIIPALRLSYYYLPSHLKRCFAYLSILPKDFKFSKEKLILLWMAEGFLQHESSNKQMEDLGTEYFEDLQSRSLIQQSGSDMSLFEMHDLINDLAQWAVGEICFNMENMQEVDKQRKVTKKSRHFSYIRDKYDGITKFEAVYDVNNLHNFHYNGGLHDGIKTFNAFDQVKHLVLFTIYRHSI</sequence>
<keyword evidence="3" id="KW-0611">Plant defense</keyword>
<evidence type="ECO:0008006" key="10">
    <source>
        <dbReference type="Google" id="ProtNLM"/>
    </source>
</evidence>
<feature type="domain" description="NB-ARC" evidence="5">
    <location>
        <begin position="239"/>
        <end position="321"/>
    </location>
</feature>
<dbReference type="InterPro" id="IPR002182">
    <property type="entry name" value="NB-ARC"/>
</dbReference>
<dbReference type="InterPro" id="IPR027417">
    <property type="entry name" value="P-loop_NTPase"/>
</dbReference>
<dbReference type="Gene3D" id="1.10.10.10">
    <property type="entry name" value="Winged helix-like DNA-binding domain superfamily/Winged helix DNA-binding domain"/>
    <property type="match status" value="1"/>
</dbReference>
<gene>
    <name evidence="8" type="ORF">LWI29_023108</name>
</gene>
<feature type="region of interest" description="Disordered" evidence="4">
    <location>
        <begin position="155"/>
        <end position="176"/>
    </location>
</feature>
<dbReference type="GO" id="GO:0098542">
    <property type="term" value="P:defense response to other organism"/>
    <property type="evidence" value="ECO:0007669"/>
    <property type="project" value="TreeGrafter"/>
</dbReference>
<keyword evidence="2" id="KW-0547">Nucleotide-binding</keyword>
<evidence type="ECO:0000313" key="9">
    <source>
        <dbReference type="Proteomes" id="UP001168877"/>
    </source>
</evidence>
<dbReference type="EMBL" id="JAUESC010000001">
    <property type="protein sequence ID" value="KAK0607946.1"/>
    <property type="molecule type" value="Genomic_DNA"/>
</dbReference>
<dbReference type="PANTHER" id="PTHR23155:SF1221">
    <property type="entry name" value="OS11G0481150 PROTEIN"/>
    <property type="match status" value="1"/>
</dbReference>
<evidence type="ECO:0000256" key="4">
    <source>
        <dbReference type="SAM" id="MobiDB-lite"/>
    </source>
</evidence>
<reference evidence="8" key="1">
    <citation type="journal article" date="2022" name="Plant J.">
        <title>Strategies of tolerance reflected in two North American maple genomes.</title>
        <authorList>
            <person name="McEvoy S.L."/>
            <person name="Sezen U.U."/>
            <person name="Trouern-Trend A."/>
            <person name="McMahon S.M."/>
            <person name="Schaberg P.G."/>
            <person name="Yang J."/>
            <person name="Wegrzyn J.L."/>
            <person name="Swenson N.G."/>
        </authorList>
    </citation>
    <scope>NUCLEOTIDE SEQUENCE</scope>
    <source>
        <strain evidence="8">NS2018</strain>
    </source>
</reference>